<evidence type="ECO:0000313" key="2">
    <source>
        <dbReference type="EnsemblPlants" id="AES66304"/>
    </source>
</evidence>
<evidence type="ECO:0000313" key="3">
    <source>
        <dbReference type="Proteomes" id="UP000002051"/>
    </source>
</evidence>
<reference evidence="2" key="3">
    <citation type="submission" date="2015-04" db="UniProtKB">
        <authorList>
            <consortium name="EnsemblPlants"/>
        </authorList>
    </citation>
    <scope>IDENTIFICATION</scope>
    <source>
        <strain evidence="2">cv. Jemalong A17</strain>
    </source>
</reference>
<dbReference type="EMBL" id="CM001218">
    <property type="protein sequence ID" value="AES66304.2"/>
    <property type="molecule type" value="Genomic_DNA"/>
</dbReference>
<accession>G7IQU5</accession>
<dbReference type="Proteomes" id="UP000002051">
    <property type="component" value="Chromosome 2"/>
</dbReference>
<name>G7IQU5_MEDTR</name>
<keyword evidence="3" id="KW-1185">Reference proteome</keyword>
<protein>
    <submittedName>
        <fullName evidence="1 2">Uncharacterized protein</fullName>
    </submittedName>
</protein>
<dbReference type="EnsemblPlants" id="AES66304">
    <property type="protein sequence ID" value="AES66304"/>
    <property type="gene ID" value="MTR_2g065620"/>
</dbReference>
<proteinExistence type="predicted"/>
<organism evidence="1 3">
    <name type="scientific">Medicago truncatula</name>
    <name type="common">Barrel medic</name>
    <name type="synonym">Medicago tribuloides</name>
    <dbReference type="NCBI Taxonomy" id="3880"/>
    <lineage>
        <taxon>Eukaryota</taxon>
        <taxon>Viridiplantae</taxon>
        <taxon>Streptophyta</taxon>
        <taxon>Embryophyta</taxon>
        <taxon>Tracheophyta</taxon>
        <taxon>Spermatophyta</taxon>
        <taxon>Magnoliopsida</taxon>
        <taxon>eudicotyledons</taxon>
        <taxon>Gunneridae</taxon>
        <taxon>Pentapetalae</taxon>
        <taxon>rosids</taxon>
        <taxon>fabids</taxon>
        <taxon>Fabales</taxon>
        <taxon>Fabaceae</taxon>
        <taxon>Papilionoideae</taxon>
        <taxon>50 kb inversion clade</taxon>
        <taxon>NPAAA clade</taxon>
        <taxon>Hologalegina</taxon>
        <taxon>IRL clade</taxon>
        <taxon>Trifolieae</taxon>
        <taxon>Medicago</taxon>
    </lineage>
</organism>
<dbReference type="PaxDb" id="3880-AES66304"/>
<dbReference type="HOGENOM" id="CLU_2030140_0_0_1"/>
<reference evidence="1 3" key="1">
    <citation type="journal article" date="2011" name="Nature">
        <title>The Medicago genome provides insight into the evolution of rhizobial symbioses.</title>
        <authorList>
            <person name="Young N.D."/>
            <person name="Debelle F."/>
            <person name="Oldroyd G.E."/>
            <person name="Geurts R."/>
            <person name="Cannon S.B."/>
            <person name="Udvardi M.K."/>
            <person name="Benedito V.A."/>
            <person name="Mayer K.F."/>
            <person name="Gouzy J."/>
            <person name="Schoof H."/>
            <person name="Van de Peer Y."/>
            <person name="Proost S."/>
            <person name="Cook D.R."/>
            <person name="Meyers B.C."/>
            <person name="Spannagl M."/>
            <person name="Cheung F."/>
            <person name="De Mita S."/>
            <person name="Krishnakumar V."/>
            <person name="Gundlach H."/>
            <person name="Zhou S."/>
            <person name="Mudge J."/>
            <person name="Bharti A.K."/>
            <person name="Murray J.D."/>
            <person name="Naoumkina M.A."/>
            <person name="Rosen B."/>
            <person name="Silverstein K.A."/>
            <person name="Tang H."/>
            <person name="Rombauts S."/>
            <person name="Zhao P.X."/>
            <person name="Zhou P."/>
            <person name="Barbe V."/>
            <person name="Bardou P."/>
            <person name="Bechner M."/>
            <person name="Bellec A."/>
            <person name="Berger A."/>
            <person name="Berges H."/>
            <person name="Bidwell S."/>
            <person name="Bisseling T."/>
            <person name="Choisne N."/>
            <person name="Couloux A."/>
            <person name="Denny R."/>
            <person name="Deshpande S."/>
            <person name="Dai X."/>
            <person name="Doyle J.J."/>
            <person name="Dudez A.M."/>
            <person name="Farmer A.D."/>
            <person name="Fouteau S."/>
            <person name="Franken C."/>
            <person name="Gibelin C."/>
            <person name="Gish J."/>
            <person name="Goldstein S."/>
            <person name="Gonzalez A.J."/>
            <person name="Green P.J."/>
            <person name="Hallab A."/>
            <person name="Hartog M."/>
            <person name="Hua A."/>
            <person name="Humphray S.J."/>
            <person name="Jeong D.H."/>
            <person name="Jing Y."/>
            <person name="Jocker A."/>
            <person name="Kenton S.M."/>
            <person name="Kim D.J."/>
            <person name="Klee K."/>
            <person name="Lai H."/>
            <person name="Lang C."/>
            <person name="Lin S."/>
            <person name="Macmil S.L."/>
            <person name="Magdelenat G."/>
            <person name="Matthews L."/>
            <person name="McCorrison J."/>
            <person name="Monaghan E.L."/>
            <person name="Mun J.H."/>
            <person name="Najar F.Z."/>
            <person name="Nicholson C."/>
            <person name="Noirot C."/>
            <person name="O'Bleness M."/>
            <person name="Paule C.R."/>
            <person name="Poulain J."/>
            <person name="Prion F."/>
            <person name="Qin B."/>
            <person name="Qu C."/>
            <person name="Retzel E.F."/>
            <person name="Riddle C."/>
            <person name="Sallet E."/>
            <person name="Samain S."/>
            <person name="Samson N."/>
            <person name="Sanders I."/>
            <person name="Saurat O."/>
            <person name="Scarpelli C."/>
            <person name="Schiex T."/>
            <person name="Segurens B."/>
            <person name="Severin A.J."/>
            <person name="Sherrier D.J."/>
            <person name="Shi R."/>
            <person name="Sims S."/>
            <person name="Singer S.R."/>
            <person name="Sinharoy S."/>
            <person name="Sterck L."/>
            <person name="Viollet A."/>
            <person name="Wang B.B."/>
            <person name="Wang K."/>
            <person name="Wang M."/>
            <person name="Wang X."/>
            <person name="Warfsmann J."/>
            <person name="Weissenbach J."/>
            <person name="White D.D."/>
            <person name="White J.D."/>
            <person name="Wiley G.B."/>
            <person name="Wincker P."/>
            <person name="Xing Y."/>
            <person name="Yang L."/>
            <person name="Yao Z."/>
            <person name="Ying F."/>
            <person name="Zhai J."/>
            <person name="Zhou L."/>
            <person name="Zuber A."/>
            <person name="Denarie J."/>
            <person name="Dixon R.A."/>
            <person name="May G.D."/>
            <person name="Schwartz D.C."/>
            <person name="Rogers J."/>
            <person name="Quetier F."/>
            <person name="Town C.D."/>
            <person name="Roe B.A."/>
        </authorList>
    </citation>
    <scope>NUCLEOTIDE SEQUENCE [LARGE SCALE GENOMIC DNA]</scope>
    <source>
        <strain evidence="1">A17</strain>
        <strain evidence="2 3">cv. Jemalong A17</strain>
    </source>
</reference>
<gene>
    <name evidence="1" type="ordered locus">MTR_2g065620</name>
</gene>
<sequence>MDSSGDMERDARDFRQVYERRSKRNGIGSENVNLVLGMFERDFDLNILLSYESFIANANGENEVGDDGPLSTALHIIHEAQHSQPATTPRPAAAQLIVQSITAFSQPPLVCSLCGMYENHIN</sequence>
<reference evidence="1 3" key="2">
    <citation type="journal article" date="2014" name="BMC Genomics">
        <title>An improved genome release (version Mt4.0) for the model legume Medicago truncatula.</title>
        <authorList>
            <person name="Tang H."/>
            <person name="Krishnakumar V."/>
            <person name="Bidwell S."/>
            <person name="Rosen B."/>
            <person name="Chan A."/>
            <person name="Zhou S."/>
            <person name="Gentzbittel L."/>
            <person name="Childs K.L."/>
            <person name="Yandell M."/>
            <person name="Gundlach H."/>
            <person name="Mayer K.F."/>
            <person name="Schwartz D.C."/>
            <person name="Town C.D."/>
        </authorList>
    </citation>
    <scope>GENOME REANNOTATION</scope>
    <source>
        <strain evidence="2 3">cv. Jemalong A17</strain>
    </source>
</reference>
<dbReference type="AlphaFoldDB" id="G7IQU5"/>
<evidence type="ECO:0000313" key="1">
    <source>
        <dbReference type="EMBL" id="AES66304.2"/>
    </source>
</evidence>
<accession>A0A0C3V4L4</accession>